<keyword evidence="7" id="KW-0862">Zinc</keyword>
<reference evidence="8 9" key="1">
    <citation type="submission" date="2023-10" db="EMBL/GenBank/DDBJ databases">
        <title>Novel methanotroph of the genus Methylocapsa from a subarctic wetland.</title>
        <authorList>
            <person name="Belova S.E."/>
            <person name="Oshkin I.Y."/>
            <person name="Miroshnikov K."/>
            <person name="Dedysh S.N."/>
        </authorList>
    </citation>
    <scope>NUCLEOTIDE SEQUENCE [LARGE SCALE GENOMIC DNA]</scope>
    <source>
        <strain evidence="8 9">RX1</strain>
    </source>
</reference>
<dbReference type="NCBIfam" id="NF003699">
    <property type="entry name" value="PRK05312.1"/>
    <property type="match status" value="1"/>
</dbReference>
<keyword evidence="7" id="KW-0170">Cobalt</keyword>
<feature type="binding site" evidence="7">
    <location>
        <position position="179"/>
    </location>
    <ligand>
        <name>a divalent metal cation</name>
        <dbReference type="ChEBI" id="CHEBI:60240"/>
        <note>ligand shared between dimeric partners</note>
    </ligand>
</feature>
<feature type="binding site" evidence="7">
    <location>
        <position position="296"/>
    </location>
    <ligand>
        <name>substrate</name>
    </ligand>
</feature>
<comment type="subcellular location">
    <subcellularLocation>
        <location evidence="7">Cytoplasm</location>
    </subcellularLocation>
</comment>
<comment type="miscellaneous">
    <text evidence="7">The active site is located at the dimer interface.</text>
</comment>
<gene>
    <name evidence="7 8" type="primary">pdxA</name>
    <name evidence="8" type="ORF">RZS28_10150</name>
</gene>
<feature type="binding site" evidence="7">
    <location>
        <position position="224"/>
    </location>
    <ligand>
        <name>a divalent metal cation</name>
        <dbReference type="ChEBI" id="CHEBI:60240"/>
        <note>ligand shared between dimeric partners</note>
    </ligand>
</feature>
<dbReference type="EC" id="1.1.1.262" evidence="7"/>
<comment type="similarity">
    <text evidence="7">Belongs to the PdxA family.</text>
</comment>
<dbReference type="RefSeq" id="WP_407337651.1">
    <property type="nucleotide sequence ID" value="NZ_CP136862.1"/>
</dbReference>
<organism evidence="8 9">
    <name type="scientific">Methylocapsa polymorpha</name>
    <dbReference type="NCBI Taxonomy" id="3080828"/>
    <lineage>
        <taxon>Bacteria</taxon>
        <taxon>Pseudomonadati</taxon>
        <taxon>Pseudomonadota</taxon>
        <taxon>Alphaproteobacteria</taxon>
        <taxon>Hyphomicrobiales</taxon>
        <taxon>Beijerinckiaceae</taxon>
        <taxon>Methylocapsa</taxon>
    </lineage>
</organism>
<evidence type="ECO:0000256" key="1">
    <source>
        <dbReference type="ARBA" id="ARBA00022490"/>
    </source>
</evidence>
<comment type="catalytic activity">
    <reaction evidence="7">
        <text>4-(phosphooxy)-L-threonine + NAD(+) = 3-amino-2-oxopropyl phosphate + CO2 + NADH</text>
        <dbReference type="Rhea" id="RHEA:32275"/>
        <dbReference type="ChEBI" id="CHEBI:16526"/>
        <dbReference type="ChEBI" id="CHEBI:57279"/>
        <dbReference type="ChEBI" id="CHEBI:57540"/>
        <dbReference type="ChEBI" id="CHEBI:57945"/>
        <dbReference type="ChEBI" id="CHEBI:58452"/>
        <dbReference type="EC" id="1.1.1.262"/>
    </reaction>
</comment>
<keyword evidence="9" id="KW-1185">Reference proteome</keyword>
<feature type="binding site" evidence="7">
    <location>
        <position position="144"/>
    </location>
    <ligand>
        <name>substrate</name>
    </ligand>
</feature>
<dbReference type="Proteomes" id="UP001626536">
    <property type="component" value="Chromosome"/>
</dbReference>
<dbReference type="SUPFAM" id="SSF53659">
    <property type="entry name" value="Isocitrate/Isopropylmalate dehydrogenase-like"/>
    <property type="match status" value="1"/>
</dbReference>
<dbReference type="PANTHER" id="PTHR30004:SF6">
    <property type="entry name" value="D-THREONATE 4-PHOSPHATE DEHYDROGENASE"/>
    <property type="match status" value="1"/>
</dbReference>
<feature type="binding site" evidence="7">
    <location>
        <position position="279"/>
    </location>
    <ligand>
        <name>a divalent metal cation</name>
        <dbReference type="ChEBI" id="CHEBI:60240"/>
        <note>ligand shared between dimeric partners</note>
    </ligand>
</feature>
<evidence type="ECO:0000313" key="9">
    <source>
        <dbReference type="Proteomes" id="UP001626536"/>
    </source>
</evidence>
<accession>A0ABZ0HLQ5</accession>
<sequence>MPGAAPAKRPLLALTRGDPSGIGPELALKAWLATHLDPDAPPFAIAAEPGHLAALAKKLGLDVPIETVAANAARVVFPRALPVLASPYSVAGKPGAPNEEDAAATIASIETCVSLVYSGEASAVVTNPIAKEVLYRAGFSHPGHTEFLAELALRFFDVTMRPVMLLWSPELAVVPATIHVPLARVPALLTRSLLVETGLVVANDLKQRFGVETPRLAFTGLNPHAGEGGAMGGEESEIIIPALAELARSGVAVSGPHPADTLFHAAARRSYDAVIAMYHDQALIPIKTLAFESAVNVTLGLPFIRTSPDHGTAFDIAGKGVADARSLIAALQLAGRLASRSCQAA</sequence>
<keyword evidence="2 7" id="KW-0479">Metal-binding</keyword>
<dbReference type="InterPro" id="IPR005255">
    <property type="entry name" value="PdxA_fam"/>
</dbReference>
<comment type="cofactor">
    <cofactor evidence="7">
        <name>Zn(2+)</name>
        <dbReference type="ChEBI" id="CHEBI:29105"/>
    </cofactor>
    <cofactor evidence="7">
        <name>Mg(2+)</name>
        <dbReference type="ChEBI" id="CHEBI:18420"/>
    </cofactor>
    <cofactor evidence="7">
        <name>Co(2+)</name>
        <dbReference type="ChEBI" id="CHEBI:48828"/>
    </cofactor>
    <text evidence="7">Binds 1 divalent metal cation per subunit. Can use ions such as Zn(2+), Mg(2+) or Co(2+).</text>
</comment>
<dbReference type="InterPro" id="IPR037510">
    <property type="entry name" value="PdxA"/>
</dbReference>
<keyword evidence="3 7" id="KW-0521">NADP</keyword>
<comment type="subunit">
    <text evidence="7">Homodimer.</text>
</comment>
<feature type="binding site" evidence="7">
    <location>
        <position position="145"/>
    </location>
    <ligand>
        <name>substrate</name>
    </ligand>
</feature>
<keyword evidence="1 7" id="KW-0963">Cytoplasm</keyword>
<name>A0ABZ0HLQ5_9HYPH</name>
<keyword evidence="5 7" id="KW-0520">NAD</keyword>
<dbReference type="GO" id="GO:0050570">
    <property type="term" value="F:4-hydroxythreonine-4-phosphate dehydrogenase activity"/>
    <property type="evidence" value="ECO:0007669"/>
    <property type="project" value="UniProtKB-EC"/>
</dbReference>
<evidence type="ECO:0000256" key="7">
    <source>
        <dbReference type="HAMAP-Rule" id="MF_00536"/>
    </source>
</evidence>
<evidence type="ECO:0000256" key="6">
    <source>
        <dbReference type="ARBA" id="ARBA00023096"/>
    </source>
</evidence>
<dbReference type="HAMAP" id="MF_00536">
    <property type="entry name" value="PdxA"/>
    <property type="match status" value="1"/>
</dbReference>
<dbReference type="Pfam" id="PF04166">
    <property type="entry name" value="PdxA"/>
    <property type="match status" value="1"/>
</dbReference>
<comment type="pathway">
    <text evidence="7">Cofactor biosynthesis; pyridoxine 5'-phosphate biosynthesis; pyridoxine 5'-phosphate from D-erythrose 4-phosphate: step 4/5.</text>
</comment>
<keyword evidence="4 7" id="KW-0560">Oxidoreductase</keyword>
<protein>
    <recommendedName>
        <fullName evidence="7">4-hydroxythreonine-4-phosphate dehydrogenase</fullName>
        <ecNumber evidence="7">1.1.1.262</ecNumber>
    </recommendedName>
    <alternativeName>
        <fullName evidence="7">4-(phosphohydroxy)-L-threonine dehydrogenase</fullName>
    </alternativeName>
</protein>
<dbReference type="NCBIfam" id="TIGR00557">
    <property type="entry name" value="pdxA"/>
    <property type="match status" value="1"/>
</dbReference>
<feature type="binding site" evidence="7">
    <location>
        <position position="305"/>
    </location>
    <ligand>
        <name>substrate</name>
    </ligand>
</feature>
<feature type="binding site" evidence="7">
    <location>
        <position position="287"/>
    </location>
    <ligand>
        <name>substrate</name>
    </ligand>
</feature>
<evidence type="ECO:0000313" key="8">
    <source>
        <dbReference type="EMBL" id="WOJ88212.1"/>
    </source>
</evidence>
<dbReference type="EMBL" id="CP136862">
    <property type="protein sequence ID" value="WOJ88212.1"/>
    <property type="molecule type" value="Genomic_DNA"/>
</dbReference>
<dbReference type="PANTHER" id="PTHR30004">
    <property type="entry name" value="4-HYDROXYTHREONINE-4-PHOSPHATE DEHYDROGENASE"/>
    <property type="match status" value="1"/>
</dbReference>
<proteinExistence type="inferred from homology"/>
<evidence type="ECO:0000256" key="3">
    <source>
        <dbReference type="ARBA" id="ARBA00022857"/>
    </source>
</evidence>
<comment type="function">
    <text evidence="7">Catalyzes the NAD(P)-dependent oxidation of 4-(phosphooxy)-L-threonine (HTP) into 2-amino-3-oxo-4-(phosphooxy)butyric acid which spontaneously decarboxylates to form 3-amino-2-oxopropyl phosphate (AHAP).</text>
</comment>
<evidence type="ECO:0000256" key="5">
    <source>
        <dbReference type="ARBA" id="ARBA00023027"/>
    </source>
</evidence>
<evidence type="ECO:0000256" key="2">
    <source>
        <dbReference type="ARBA" id="ARBA00022723"/>
    </source>
</evidence>
<dbReference type="Gene3D" id="3.40.718.10">
    <property type="entry name" value="Isopropylmalate Dehydrogenase"/>
    <property type="match status" value="1"/>
</dbReference>
<keyword evidence="7" id="KW-0460">Magnesium</keyword>
<keyword evidence="6 7" id="KW-0664">Pyridoxine biosynthesis</keyword>
<evidence type="ECO:0000256" key="4">
    <source>
        <dbReference type="ARBA" id="ARBA00023002"/>
    </source>
</evidence>